<feature type="compositionally biased region" description="Polar residues" evidence="1">
    <location>
        <begin position="1"/>
        <end position="11"/>
    </location>
</feature>
<feature type="region of interest" description="Disordered" evidence="1">
    <location>
        <begin position="799"/>
        <end position="823"/>
    </location>
</feature>
<sequence>MSSTKINQDLSPQEAKAAKQKATEEKYKLFSTWKAMSEGKMPHNAQLDDMLTKLINNQTIRSREHMVSDDGRRLLQDFRDLLQTLKRALHEKNQDELFQSMVYHSSTQPSRAKLDTLSKTSDKDKDTLKSDGKKASDALYQIGKLMLVNNEFRSLLGEVIDISQDIFTNMTSKLGDSLKNAGDDLQGDQRSKRSGKDLVDSALDRGLSDGRQDTFDHQNHRTLDSHHRGLGNHHALGNNNSLGNNHSLGNTHSLGNNHSLDNTHSLGDQHDHALDDQRRLGPGNQSHILDNNALGSHGALDNKRHGGSFDNTTSNHKSLVSTDTTDPRHVGLLNTGDSVHPNAIPNELSANDSPLHHDQQDFMGHRQRSDGREEMGNKASDRLNEHKKDAHQTVQEHVPKEKRDELLHRLQRVLGQIQQHPDYQRAIETLIRLVKSWSNRLSQKTDDMSDRSDDAVSKREFKSLVEAWAQGQSIDPLLNSLQQVMRDARNDPELHDYYGTVMDYVKRMVREPEYASRDESLEEGRRLMDRGQQVLHGNYDDHLNHLSSQSRHYWRLMAEDPVARDISDRVGAIHRDLWMDSEGNPTFKPHLLNDMKMTLLPALMDEIRYIPIPRIEYSDKQYDVVVENLVISGDSLLPNVFDTKIESFNSFSLKTDEASKPSSQSLLVRMSEIQADMDDVVFWYNKKTGFPKLQDRGVASMAVGRRGITLVLRLRSVANDPTKTFKVDYCKCTVDKLKIKVNDSRHNMLYKTIAPLMMGTIRKQIAKSIETMVVDKLNALDQRVTRSIVNFNQRLQDKKYEKLPEKQNVQPTKVSPHQPRPGLWSTLVSIMNHNIKSRVENRHRRRTSDSHQDRTSSPSHSMKANHEYHSPPLSPKKSHHLQSPVHPSSQHHTNSPLDLSHHHNNNSHTLSHRNHPENLLHNNNDTQSPVRLNETHDRSRPIV</sequence>
<evidence type="ECO:0000313" key="4">
    <source>
        <dbReference type="EMBL" id="KAG1307782.1"/>
    </source>
</evidence>
<feature type="compositionally biased region" description="Polar residues" evidence="1">
    <location>
        <begin position="309"/>
        <end position="324"/>
    </location>
</feature>
<feature type="compositionally biased region" description="Basic and acidic residues" evidence="1">
    <location>
        <begin position="354"/>
        <end position="391"/>
    </location>
</feature>
<feature type="region of interest" description="Disordered" evidence="1">
    <location>
        <begin position="836"/>
        <end position="943"/>
    </location>
</feature>
<feature type="compositionally biased region" description="Polar residues" evidence="1">
    <location>
        <begin position="251"/>
        <end position="266"/>
    </location>
</feature>
<evidence type="ECO:0000259" key="3">
    <source>
        <dbReference type="Pfam" id="PF19343"/>
    </source>
</evidence>
<dbReference type="InterPro" id="IPR017943">
    <property type="entry name" value="Bactericidal_perm-incr_a/b_dom"/>
</dbReference>
<dbReference type="Proteomes" id="UP000716291">
    <property type="component" value="Unassembled WGS sequence"/>
</dbReference>
<organism evidence="4 5">
    <name type="scientific">Rhizopus oryzae</name>
    <name type="common">Mucormycosis agent</name>
    <name type="synonym">Rhizopus arrhizus var. delemar</name>
    <dbReference type="NCBI Taxonomy" id="64495"/>
    <lineage>
        <taxon>Eukaryota</taxon>
        <taxon>Fungi</taxon>
        <taxon>Fungi incertae sedis</taxon>
        <taxon>Mucoromycota</taxon>
        <taxon>Mucoromycotina</taxon>
        <taxon>Mucoromycetes</taxon>
        <taxon>Mucorales</taxon>
        <taxon>Mucorineae</taxon>
        <taxon>Rhizopodaceae</taxon>
        <taxon>Rhizopus</taxon>
    </lineage>
</organism>
<dbReference type="PANTHER" id="PTHR31138">
    <property type="entry name" value="CHROMOSOME 19, WHOLE GENOME SHOTGUN SEQUENCE"/>
    <property type="match status" value="1"/>
</dbReference>
<dbReference type="Gene3D" id="3.15.10.10">
    <property type="entry name" value="Bactericidal permeability-increasing protein, domain 1"/>
    <property type="match status" value="1"/>
</dbReference>
<evidence type="ECO:0000313" key="5">
    <source>
        <dbReference type="Proteomes" id="UP000716291"/>
    </source>
</evidence>
<dbReference type="InterPro" id="IPR027842">
    <property type="entry name" value="HAM1-like_C"/>
</dbReference>
<feature type="compositionally biased region" description="Basic and acidic residues" evidence="1">
    <location>
        <begin position="933"/>
        <end position="943"/>
    </location>
</feature>
<dbReference type="EMBL" id="JAANQT010000884">
    <property type="protein sequence ID" value="KAG1307782.1"/>
    <property type="molecule type" value="Genomic_DNA"/>
</dbReference>
<feature type="region of interest" description="Disordered" evidence="1">
    <location>
        <begin position="178"/>
        <end position="399"/>
    </location>
</feature>
<dbReference type="PANTHER" id="PTHR31138:SF1">
    <property type="entry name" value="PDZ DOMAIN-CONTAINING PROTEIN"/>
    <property type="match status" value="1"/>
</dbReference>
<evidence type="ECO:0000256" key="1">
    <source>
        <dbReference type="SAM" id="MobiDB-lite"/>
    </source>
</evidence>
<protein>
    <submittedName>
        <fullName evidence="4">Uncharacterized protein</fullName>
    </submittedName>
</protein>
<feature type="compositionally biased region" description="Basic and acidic residues" evidence="1">
    <location>
        <begin position="187"/>
        <end position="227"/>
    </location>
</feature>
<dbReference type="GO" id="GO:0008289">
    <property type="term" value="F:lipid binding"/>
    <property type="evidence" value="ECO:0007669"/>
    <property type="project" value="InterPro"/>
</dbReference>
<proteinExistence type="predicted"/>
<feature type="domain" description="HAM1-like C-terminal" evidence="2">
    <location>
        <begin position="733"/>
        <end position="809"/>
    </location>
</feature>
<reference evidence="4" key="1">
    <citation type="journal article" date="2020" name="Microb. Genom.">
        <title>Genetic diversity of clinical and environmental Mucorales isolates obtained from an investigation of mucormycosis cases among solid organ transplant recipients.</title>
        <authorList>
            <person name="Nguyen M.H."/>
            <person name="Kaul D."/>
            <person name="Muto C."/>
            <person name="Cheng S.J."/>
            <person name="Richter R.A."/>
            <person name="Bruno V.M."/>
            <person name="Liu G."/>
            <person name="Beyhan S."/>
            <person name="Sundermann A.J."/>
            <person name="Mounaud S."/>
            <person name="Pasculle A.W."/>
            <person name="Nierman W.C."/>
            <person name="Driscoll E."/>
            <person name="Cumbie R."/>
            <person name="Clancy C.J."/>
            <person name="Dupont C.L."/>
        </authorList>
    </citation>
    <scope>NUCLEOTIDE SEQUENCE</scope>
    <source>
        <strain evidence="4">GL11</strain>
    </source>
</reference>
<gene>
    <name evidence="4" type="ORF">G6F64_006544</name>
</gene>
<dbReference type="SUPFAM" id="SSF55394">
    <property type="entry name" value="Bactericidal permeability-increasing protein, BPI"/>
    <property type="match status" value="1"/>
</dbReference>
<name>A0A9P6X945_RHIOR</name>
<dbReference type="OrthoDB" id="19394at2759"/>
<feature type="compositionally biased region" description="Low complexity" evidence="1">
    <location>
        <begin position="232"/>
        <end position="250"/>
    </location>
</feature>
<accession>A0A9P6X945</accession>
<feature type="domain" description="HAM1-like N-terminal" evidence="3">
    <location>
        <begin position="16"/>
        <end position="719"/>
    </location>
</feature>
<keyword evidence="5" id="KW-1185">Reference proteome</keyword>
<feature type="compositionally biased region" description="Basic residues" evidence="1">
    <location>
        <begin position="902"/>
        <end position="913"/>
    </location>
</feature>
<feature type="region of interest" description="Disordered" evidence="1">
    <location>
        <begin position="1"/>
        <end position="21"/>
    </location>
</feature>
<dbReference type="Pfam" id="PF19343">
    <property type="entry name" value="HAM1_N"/>
    <property type="match status" value="1"/>
</dbReference>
<dbReference type="Pfam" id="PF14613">
    <property type="entry name" value="HAM1_C"/>
    <property type="match status" value="1"/>
</dbReference>
<dbReference type="AlphaFoldDB" id="A0A9P6X945"/>
<feature type="region of interest" description="Disordered" evidence="1">
    <location>
        <begin position="109"/>
        <end position="133"/>
    </location>
</feature>
<feature type="compositionally biased region" description="Basic and acidic residues" evidence="1">
    <location>
        <begin position="112"/>
        <end position="133"/>
    </location>
</feature>
<feature type="compositionally biased region" description="Polar residues" evidence="1">
    <location>
        <begin position="920"/>
        <end position="930"/>
    </location>
</feature>
<dbReference type="InterPro" id="IPR045967">
    <property type="entry name" value="HAM1-like_N"/>
</dbReference>
<evidence type="ECO:0000259" key="2">
    <source>
        <dbReference type="Pfam" id="PF14613"/>
    </source>
</evidence>
<feature type="compositionally biased region" description="Basic and acidic residues" evidence="1">
    <location>
        <begin position="267"/>
        <end position="279"/>
    </location>
</feature>
<comment type="caution">
    <text evidence="4">The sequence shown here is derived from an EMBL/GenBank/DDBJ whole genome shotgun (WGS) entry which is preliminary data.</text>
</comment>